<comment type="caution">
    <text evidence="1">The sequence shown here is derived from an EMBL/GenBank/DDBJ whole genome shotgun (WGS) entry which is preliminary data.</text>
</comment>
<evidence type="ECO:0000313" key="1">
    <source>
        <dbReference type="EMBL" id="PSW23590.1"/>
    </source>
</evidence>
<gene>
    <name evidence="1" type="ORF">C9I94_15850</name>
</gene>
<protein>
    <submittedName>
        <fullName evidence="1">Uncharacterized protein</fullName>
    </submittedName>
</protein>
<dbReference type="AlphaFoldDB" id="A0A0J8Y0D5"/>
<dbReference type="OrthoDB" id="6270900at2"/>
<sequence>MDAKKALKKLKKKAIKHPTHSAIQLMKLGKSLSGGIKVSEGVKQEVKDISHQALTDAVSELATPLNPLLSWFNEGGSIAISPSYAGGGRSAVKRLTPMQASPKIALARMPLKSPPCKRCPAMNSGLCKCAVKKFDIRV</sequence>
<organism evidence="1 2">
    <name type="scientific">Photobacterium swingsii</name>
    <dbReference type="NCBI Taxonomy" id="680026"/>
    <lineage>
        <taxon>Bacteria</taxon>
        <taxon>Pseudomonadati</taxon>
        <taxon>Pseudomonadota</taxon>
        <taxon>Gammaproteobacteria</taxon>
        <taxon>Vibrionales</taxon>
        <taxon>Vibrionaceae</taxon>
        <taxon>Photobacterium</taxon>
    </lineage>
</organism>
<dbReference type="EMBL" id="PYLZ01000008">
    <property type="protein sequence ID" value="PSW23590.1"/>
    <property type="molecule type" value="Genomic_DNA"/>
</dbReference>
<evidence type="ECO:0000313" key="2">
    <source>
        <dbReference type="Proteomes" id="UP000240481"/>
    </source>
</evidence>
<dbReference type="RefSeq" id="WP_048898435.1">
    <property type="nucleotide sequence ID" value="NZ_AP024852.1"/>
</dbReference>
<dbReference type="Proteomes" id="UP000240481">
    <property type="component" value="Unassembled WGS sequence"/>
</dbReference>
<keyword evidence="2" id="KW-1185">Reference proteome</keyword>
<name>A0A0J8Y0D5_9GAMM</name>
<proteinExistence type="predicted"/>
<accession>A0A0J8Y0D5</accession>
<reference evidence="1 2" key="1">
    <citation type="submission" date="2018-01" db="EMBL/GenBank/DDBJ databases">
        <title>Whole genome sequencing of Histamine producing bacteria.</title>
        <authorList>
            <person name="Butler K."/>
        </authorList>
    </citation>
    <scope>NUCLEOTIDE SEQUENCE [LARGE SCALE GENOMIC DNA]</scope>
    <source>
        <strain evidence="1 2">DSM 24669</strain>
    </source>
</reference>